<dbReference type="SUPFAM" id="SSF52540">
    <property type="entry name" value="P-loop containing nucleoside triphosphate hydrolases"/>
    <property type="match status" value="1"/>
</dbReference>
<name>A0A0F0H858_LENAE</name>
<sequence length="594" mass="63267">MSRPTGSLWPVLVLAARISPRKVAGAAFLLLTGYLATPVVAVLLSVVTRAAVQRDVPAVVWCAVAIAVVVVFELLMGHFAHLLYFEVGESQETVLQERLARITNGTRGVEHLDNARFADVLTLVRRDLPATRGVLEAALQLCGLIAQALITVVLLGFLIPWLALLPLVAVLPVLTSRRADAVLEAAKVAGAADERRARNLLILGTTANAVCEMRLYQAEDEVLRLHRESRAAADRLLERARLRAAVLRAGGQLCFALSYGAAIFLVVRQALAGQADVADLVLVIVLALQVGAQVAAVLGLLTTLQGAGRTLTRIDELEALAQAGSTSEGSGPVPARLRTGITLEGVGFRYPGTDEERLHDVNLTIPAGSTVALIGENGAGKSTLVKLLCGLYRPTSGRILVDGTELSELSAADWAAKVAPLFQDFARLDLLVRENVGVGALPRMHDDEVLREALRSANADAVLQRVPGGLDGLLGRGYGDGAELSGGQWQTVCLARALVRERPLLLVADEPASALDATAEHALFERFAELARAGAQDRGAVTLFVSHRYSTVRTADLIIVLDRGRMAESGTHAQLMNNGGAYAELFRLQARAYL</sequence>
<dbReference type="InterPro" id="IPR036640">
    <property type="entry name" value="ABC1_TM_sf"/>
</dbReference>
<dbReference type="SMART" id="SM00382">
    <property type="entry name" value="AAA"/>
    <property type="match status" value="1"/>
</dbReference>
<dbReference type="InterPro" id="IPR027417">
    <property type="entry name" value="P-loop_NTPase"/>
</dbReference>
<dbReference type="GO" id="GO:0015421">
    <property type="term" value="F:ABC-type oligopeptide transporter activity"/>
    <property type="evidence" value="ECO:0007669"/>
    <property type="project" value="TreeGrafter"/>
</dbReference>
<feature type="transmembrane region" description="Helical" evidence="7">
    <location>
        <begin position="280"/>
        <end position="304"/>
    </location>
</feature>
<accession>A0A0F0H858</accession>
<comment type="caution">
    <text evidence="10">The sequence shown here is derived from an EMBL/GenBank/DDBJ whole genome shotgun (WGS) entry which is preliminary data.</text>
</comment>
<dbReference type="Pfam" id="PF00005">
    <property type="entry name" value="ABC_tran"/>
    <property type="match status" value="1"/>
</dbReference>
<dbReference type="PATRIC" id="fig|68170.10.peg.6800"/>
<protein>
    <recommendedName>
        <fullName evidence="12">ABC transporter permease</fullName>
    </recommendedName>
</protein>
<dbReference type="EMBL" id="JYJG01000029">
    <property type="protein sequence ID" value="KJK51690.1"/>
    <property type="molecule type" value="Genomic_DNA"/>
</dbReference>
<evidence type="ECO:0008006" key="12">
    <source>
        <dbReference type="Google" id="ProtNLM"/>
    </source>
</evidence>
<dbReference type="GO" id="GO:0005524">
    <property type="term" value="F:ATP binding"/>
    <property type="evidence" value="ECO:0007669"/>
    <property type="project" value="UniProtKB-KW"/>
</dbReference>
<dbReference type="Proteomes" id="UP000033393">
    <property type="component" value="Unassembled WGS sequence"/>
</dbReference>
<evidence type="ECO:0000313" key="10">
    <source>
        <dbReference type="EMBL" id="KJK51690.1"/>
    </source>
</evidence>
<feature type="domain" description="ABC transmembrane type-1" evidence="9">
    <location>
        <begin position="24"/>
        <end position="306"/>
    </location>
</feature>
<dbReference type="OrthoDB" id="9806127at2"/>
<evidence type="ECO:0000259" key="8">
    <source>
        <dbReference type="PROSITE" id="PS50893"/>
    </source>
</evidence>
<comment type="subcellular location">
    <subcellularLocation>
        <location evidence="1">Cell membrane</location>
        <topology evidence="1">Multi-pass membrane protein</topology>
    </subcellularLocation>
</comment>
<evidence type="ECO:0000256" key="6">
    <source>
        <dbReference type="ARBA" id="ARBA00023136"/>
    </source>
</evidence>
<evidence type="ECO:0000256" key="5">
    <source>
        <dbReference type="ARBA" id="ARBA00022989"/>
    </source>
</evidence>
<evidence type="ECO:0000259" key="9">
    <source>
        <dbReference type="PROSITE" id="PS50929"/>
    </source>
</evidence>
<dbReference type="PANTHER" id="PTHR43394:SF1">
    <property type="entry name" value="ATP-BINDING CASSETTE SUB-FAMILY B MEMBER 10, MITOCHONDRIAL"/>
    <property type="match status" value="1"/>
</dbReference>
<keyword evidence="11" id="KW-1185">Reference proteome</keyword>
<evidence type="ECO:0000256" key="7">
    <source>
        <dbReference type="SAM" id="Phobius"/>
    </source>
</evidence>
<keyword evidence="6 7" id="KW-0472">Membrane</keyword>
<dbReference type="PROSITE" id="PS50929">
    <property type="entry name" value="ABC_TM1F"/>
    <property type="match status" value="1"/>
</dbReference>
<feature type="transmembrane region" description="Helical" evidence="7">
    <location>
        <begin position="144"/>
        <end position="171"/>
    </location>
</feature>
<dbReference type="InterPro" id="IPR003439">
    <property type="entry name" value="ABC_transporter-like_ATP-bd"/>
</dbReference>
<evidence type="ECO:0000256" key="4">
    <source>
        <dbReference type="ARBA" id="ARBA00022840"/>
    </source>
</evidence>
<evidence type="ECO:0000313" key="11">
    <source>
        <dbReference type="Proteomes" id="UP000033393"/>
    </source>
</evidence>
<evidence type="ECO:0000256" key="3">
    <source>
        <dbReference type="ARBA" id="ARBA00022741"/>
    </source>
</evidence>
<proteinExistence type="predicted"/>
<dbReference type="RefSeq" id="WP_045310372.1">
    <property type="nucleotide sequence ID" value="NZ_JYJG01000029.1"/>
</dbReference>
<feature type="transmembrane region" description="Helical" evidence="7">
    <location>
        <begin position="245"/>
        <end position="268"/>
    </location>
</feature>
<dbReference type="GO" id="GO:0016887">
    <property type="term" value="F:ATP hydrolysis activity"/>
    <property type="evidence" value="ECO:0007669"/>
    <property type="project" value="InterPro"/>
</dbReference>
<reference evidence="10 11" key="1">
    <citation type="submission" date="2015-02" db="EMBL/GenBank/DDBJ databases">
        <authorList>
            <person name="Ju K.-S."/>
            <person name="Doroghazi J.R."/>
            <person name="Metcalf W."/>
        </authorList>
    </citation>
    <scope>NUCLEOTIDE SEQUENCE [LARGE SCALE GENOMIC DNA]</scope>
    <source>
        <strain evidence="10 11">NRRL B-16140</strain>
    </source>
</reference>
<dbReference type="PROSITE" id="PS50893">
    <property type="entry name" value="ABC_TRANSPORTER_2"/>
    <property type="match status" value="1"/>
</dbReference>
<dbReference type="InterPro" id="IPR003593">
    <property type="entry name" value="AAA+_ATPase"/>
</dbReference>
<evidence type="ECO:0000256" key="2">
    <source>
        <dbReference type="ARBA" id="ARBA00022692"/>
    </source>
</evidence>
<keyword evidence="3" id="KW-0547">Nucleotide-binding</keyword>
<feature type="transmembrane region" description="Helical" evidence="7">
    <location>
        <begin position="58"/>
        <end position="80"/>
    </location>
</feature>
<evidence type="ECO:0000256" key="1">
    <source>
        <dbReference type="ARBA" id="ARBA00004651"/>
    </source>
</evidence>
<dbReference type="AlphaFoldDB" id="A0A0F0H858"/>
<gene>
    <name evidence="10" type="ORF">UK23_06135</name>
</gene>
<keyword evidence="2 7" id="KW-0812">Transmembrane</keyword>
<dbReference type="InterPro" id="IPR039421">
    <property type="entry name" value="Type_1_exporter"/>
</dbReference>
<dbReference type="Gene3D" id="3.40.50.300">
    <property type="entry name" value="P-loop containing nucleotide triphosphate hydrolases"/>
    <property type="match status" value="1"/>
</dbReference>
<feature type="domain" description="ABC transporter" evidence="8">
    <location>
        <begin position="341"/>
        <end position="588"/>
    </location>
</feature>
<dbReference type="Pfam" id="PF00664">
    <property type="entry name" value="ABC_membrane"/>
    <property type="match status" value="1"/>
</dbReference>
<keyword evidence="4" id="KW-0067">ATP-binding</keyword>
<dbReference type="Gene3D" id="1.20.1560.10">
    <property type="entry name" value="ABC transporter type 1, transmembrane domain"/>
    <property type="match status" value="1"/>
</dbReference>
<feature type="transmembrane region" description="Helical" evidence="7">
    <location>
        <begin position="25"/>
        <end position="46"/>
    </location>
</feature>
<dbReference type="CDD" id="cd03228">
    <property type="entry name" value="ABCC_MRP_Like"/>
    <property type="match status" value="1"/>
</dbReference>
<dbReference type="InterPro" id="IPR011527">
    <property type="entry name" value="ABC1_TM_dom"/>
</dbReference>
<organism evidence="10 11">
    <name type="scientific">Lentzea aerocolonigenes</name>
    <name type="common">Lechevalieria aerocolonigenes</name>
    <name type="synonym">Saccharothrix aerocolonigenes</name>
    <dbReference type="NCBI Taxonomy" id="68170"/>
    <lineage>
        <taxon>Bacteria</taxon>
        <taxon>Bacillati</taxon>
        <taxon>Actinomycetota</taxon>
        <taxon>Actinomycetes</taxon>
        <taxon>Pseudonocardiales</taxon>
        <taxon>Pseudonocardiaceae</taxon>
        <taxon>Lentzea</taxon>
    </lineage>
</organism>
<dbReference type="PANTHER" id="PTHR43394">
    <property type="entry name" value="ATP-DEPENDENT PERMEASE MDL1, MITOCHONDRIAL"/>
    <property type="match status" value="1"/>
</dbReference>
<keyword evidence="5 7" id="KW-1133">Transmembrane helix</keyword>
<dbReference type="SUPFAM" id="SSF90123">
    <property type="entry name" value="ABC transporter transmembrane region"/>
    <property type="match status" value="1"/>
</dbReference>
<dbReference type="GO" id="GO:0005886">
    <property type="term" value="C:plasma membrane"/>
    <property type="evidence" value="ECO:0007669"/>
    <property type="project" value="UniProtKB-SubCell"/>
</dbReference>